<dbReference type="Gene3D" id="3.80.10.10">
    <property type="entry name" value="Ribonuclease Inhibitor"/>
    <property type="match status" value="1"/>
</dbReference>
<evidence type="ECO:0000256" key="1">
    <source>
        <dbReference type="ARBA" id="ARBA00022821"/>
    </source>
</evidence>
<evidence type="ECO:0000313" key="2">
    <source>
        <dbReference type="EMBL" id="MCI19538.1"/>
    </source>
</evidence>
<keyword evidence="3" id="KW-1185">Reference proteome</keyword>
<feature type="non-terminal residue" evidence="2">
    <location>
        <position position="1"/>
    </location>
</feature>
<reference evidence="2 3" key="1">
    <citation type="journal article" date="2018" name="Front. Plant Sci.">
        <title>Red Clover (Trifolium pratense) and Zigzag Clover (T. medium) - A Picture of Genomic Similarities and Differences.</title>
        <authorList>
            <person name="Dluhosova J."/>
            <person name="Istvanek J."/>
            <person name="Nedelnik J."/>
            <person name="Repkova J."/>
        </authorList>
    </citation>
    <scope>NUCLEOTIDE SEQUENCE [LARGE SCALE GENOMIC DNA]</scope>
    <source>
        <strain evidence="3">cv. 10/8</strain>
        <tissue evidence="2">Leaf</tissue>
    </source>
</reference>
<dbReference type="PANTHER" id="PTHR36766:SF61">
    <property type="entry name" value="NB-ARC DOMAIN DISEASE RESISTANCE PROTEIN"/>
    <property type="match status" value="1"/>
</dbReference>
<sequence>DFPGLLTLPESIEGALETLETLLIYELPNLHTLSECLTTMIHLKRLDMIRCPQLLSLPSDIHCLTTLEHLVIDECPVLCRKCKPQYGEYWSMIAHIRIVFIGEPRGQEEE</sequence>
<organism evidence="2 3">
    <name type="scientific">Trifolium medium</name>
    <dbReference type="NCBI Taxonomy" id="97028"/>
    <lineage>
        <taxon>Eukaryota</taxon>
        <taxon>Viridiplantae</taxon>
        <taxon>Streptophyta</taxon>
        <taxon>Embryophyta</taxon>
        <taxon>Tracheophyta</taxon>
        <taxon>Spermatophyta</taxon>
        <taxon>Magnoliopsida</taxon>
        <taxon>eudicotyledons</taxon>
        <taxon>Gunneridae</taxon>
        <taxon>Pentapetalae</taxon>
        <taxon>rosids</taxon>
        <taxon>fabids</taxon>
        <taxon>Fabales</taxon>
        <taxon>Fabaceae</taxon>
        <taxon>Papilionoideae</taxon>
        <taxon>50 kb inversion clade</taxon>
        <taxon>NPAAA clade</taxon>
        <taxon>Hologalegina</taxon>
        <taxon>IRL clade</taxon>
        <taxon>Trifolieae</taxon>
        <taxon>Trifolium</taxon>
    </lineage>
</organism>
<dbReference type="AlphaFoldDB" id="A0A392Q5Y9"/>
<keyword evidence="1" id="KW-0611">Plant defense</keyword>
<dbReference type="PANTHER" id="PTHR36766">
    <property type="entry name" value="PLANT BROAD-SPECTRUM MILDEW RESISTANCE PROTEIN RPW8"/>
    <property type="match status" value="1"/>
</dbReference>
<comment type="caution">
    <text evidence="2">The sequence shown here is derived from an EMBL/GenBank/DDBJ whole genome shotgun (WGS) entry which is preliminary data.</text>
</comment>
<proteinExistence type="predicted"/>
<accession>A0A392Q5Y9</accession>
<dbReference type="SUPFAM" id="SSF52058">
    <property type="entry name" value="L domain-like"/>
    <property type="match status" value="1"/>
</dbReference>
<dbReference type="GO" id="GO:0006952">
    <property type="term" value="P:defense response"/>
    <property type="evidence" value="ECO:0007669"/>
    <property type="project" value="UniProtKB-KW"/>
</dbReference>
<dbReference type="InterPro" id="IPR032675">
    <property type="entry name" value="LRR_dom_sf"/>
</dbReference>
<evidence type="ECO:0000313" key="3">
    <source>
        <dbReference type="Proteomes" id="UP000265520"/>
    </source>
</evidence>
<protein>
    <submittedName>
        <fullName evidence="2">NB-ARC domain disease resistance protein</fullName>
    </submittedName>
</protein>
<dbReference type="Proteomes" id="UP000265520">
    <property type="component" value="Unassembled WGS sequence"/>
</dbReference>
<dbReference type="EMBL" id="LXQA010115253">
    <property type="protein sequence ID" value="MCI19538.1"/>
    <property type="molecule type" value="Genomic_DNA"/>
</dbReference>
<name>A0A392Q5Y9_9FABA</name>